<keyword evidence="2" id="KW-0963">Cytoplasm</keyword>
<gene>
    <name evidence="5" type="ORF">SKAU_G00015270</name>
</gene>
<dbReference type="GO" id="GO:0005737">
    <property type="term" value="C:cytoplasm"/>
    <property type="evidence" value="ECO:0007669"/>
    <property type="project" value="UniProtKB-SubCell"/>
</dbReference>
<keyword evidence="3" id="KW-0597">Phosphoprotein</keyword>
<dbReference type="GO" id="GO:0005634">
    <property type="term" value="C:nucleus"/>
    <property type="evidence" value="ECO:0007669"/>
    <property type="project" value="TreeGrafter"/>
</dbReference>
<dbReference type="OrthoDB" id="5918007at2759"/>
<feature type="region of interest" description="Disordered" evidence="4">
    <location>
        <begin position="390"/>
        <end position="427"/>
    </location>
</feature>
<feature type="compositionally biased region" description="Low complexity" evidence="4">
    <location>
        <begin position="358"/>
        <end position="374"/>
    </location>
</feature>
<comment type="subcellular location">
    <subcellularLocation>
        <location evidence="1">Cytoplasm</location>
    </subcellularLocation>
</comment>
<evidence type="ECO:0000256" key="2">
    <source>
        <dbReference type="ARBA" id="ARBA00022490"/>
    </source>
</evidence>
<feature type="region of interest" description="Disordered" evidence="4">
    <location>
        <begin position="232"/>
        <end position="282"/>
    </location>
</feature>
<organism evidence="5 6">
    <name type="scientific">Synaphobranchus kaupii</name>
    <name type="common">Kaup's arrowtooth eel</name>
    <dbReference type="NCBI Taxonomy" id="118154"/>
    <lineage>
        <taxon>Eukaryota</taxon>
        <taxon>Metazoa</taxon>
        <taxon>Chordata</taxon>
        <taxon>Craniata</taxon>
        <taxon>Vertebrata</taxon>
        <taxon>Euteleostomi</taxon>
        <taxon>Actinopterygii</taxon>
        <taxon>Neopterygii</taxon>
        <taxon>Teleostei</taxon>
        <taxon>Anguilliformes</taxon>
        <taxon>Synaphobranchidae</taxon>
        <taxon>Synaphobranchus</taxon>
    </lineage>
</organism>
<evidence type="ECO:0000256" key="1">
    <source>
        <dbReference type="ARBA" id="ARBA00004496"/>
    </source>
</evidence>
<dbReference type="Proteomes" id="UP001152622">
    <property type="component" value="Chromosome 1"/>
</dbReference>
<accession>A0A9Q1GAX1</accession>
<feature type="compositionally biased region" description="Low complexity" evidence="4">
    <location>
        <begin position="1"/>
        <end position="44"/>
    </location>
</feature>
<dbReference type="PANTHER" id="PTHR16308">
    <property type="entry name" value="UBIQUITIN ASSOCIATED PROTEIN 2-LIKE/LINGERER"/>
    <property type="match status" value="1"/>
</dbReference>
<name>A0A9Q1GAX1_SYNKA</name>
<evidence type="ECO:0000313" key="5">
    <source>
        <dbReference type="EMBL" id="KAJ8380749.1"/>
    </source>
</evidence>
<reference evidence="5" key="1">
    <citation type="journal article" date="2023" name="Science">
        <title>Genome structures resolve the early diversification of teleost fishes.</title>
        <authorList>
            <person name="Parey E."/>
            <person name="Louis A."/>
            <person name="Montfort J."/>
            <person name="Bouchez O."/>
            <person name="Roques C."/>
            <person name="Iampietro C."/>
            <person name="Lluch J."/>
            <person name="Castinel A."/>
            <person name="Donnadieu C."/>
            <person name="Desvignes T."/>
            <person name="Floi Bucao C."/>
            <person name="Jouanno E."/>
            <person name="Wen M."/>
            <person name="Mejri S."/>
            <person name="Dirks R."/>
            <person name="Jansen H."/>
            <person name="Henkel C."/>
            <person name="Chen W.J."/>
            <person name="Zahm M."/>
            <person name="Cabau C."/>
            <person name="Klopp C."/>
            <person name="Thompson A.W."/>
            <person name="Robinson-Rechavi M."/>
            <person name="Braasch I."/>
            <person name="Lecointre G."/>
            <person name="Bobe J."/>
            <person name="Postlethwait J.H."/>
            <person name="Berthelot C."/>
            <person name="Roest Crollius H."/>
            <person name="Guiguen Y."/>
        </authorList>
    </citation>
    <scope>NUCLEOTIDE SEQUENCE</scope>
    <source>
        <strain evidence="5">WJC10195</strain>
    </source>
</reference>
<evidence type="ECO:0000256" key="4">
    <source>
        <dbReference type="SAM" id="MobiDB-lite"/>
    </source>
</evidence>
<proteinExistence type="predicted"/>
<dbReference type="PANTHER" id="PTHR16308:SF20">
    <property type="entry name" value="UBIQUITIN ASSOCIATED PROTEIN 2B ISOFORM X1"/>
    <property type="match status" value="1"/>
</dbReference>
<feature type="compositionally biased region" description="Low complexity" evidence="4">
    <location>
        <begin position="399"/>
        <end position="418"/>
    </location>
</feature>
<evidence type="ECO:0000256" key="3">
    <source>
        <dbReference type="ARBA" id="ARBA00022553"/>
    </source>
</evidence>
<feature type="compositionally biased region" description="Polar residues" evidence="4">
    <location>
        <begin position="45"/>
        <end position="57"/>
    </location>
</feature>
<feature type="compositionally biased region" description="Polar residues" evidence="4">
    <location>
        <begin position="324"/>
        <end position="335"/>
    </location>
</feature>
<evidence type="ECO:0008006" key="7">
    <source>
        <dbReference type="Google" id="ProtNLM"/>
    </source>
</evidence>
<evidence type="ECO:0000313" key="6">
    <source>
        <dbReference type="Proteomes" id="UP001152622"/>
    </source>
</evidence>
<feature type="compositionally biased region" description="Low complexity" evidence="4">
    <location>
        <begin position="273"/>
        <end position="282"/>
    </location>
</feature>
<feature type="region of interest" description="Disordered" evidence="4">
    <location>
        <begin position="1"/>
        <end position="62"/>
    </location>
</feature>
<comment type="caution">
    <text evidence="5">The sequence shown here is derived from an EMBL/GenBank/DDBJ whole genome shotgun (WGS) entry which is preliminary data.</text>
</comment>
<sequence length="427" mass="43736">MPSASLPVLSSSLSSSHVNSSQSSGSVLTSSSSLTHTSVDSSMSHTASSAPLSSNGGSTAGGAVSVTSSAHMTGMLGLTANGTTVPSICRTAPLQSSSGKAPPNLAQGVPPLLPNQYIMGPGGLLPAYPQIYGYEDLQMLQSRLPMDYYGITFPGPAATLAGRDGSLANTPYSGEVTKFGRADSASPAPPHQPAFLNPGLPPGYGYTGLPYYPGVPSAFQYGPTMFMPPASAKQHGVGMGNPSTQFQQQQQAAYGQHTYASGFDDLTQGPGAGDYSKGGYSSSSQAQAKAASASQGKGISVTSSNAGVPDMTTSVYNKTQYFTPPTPQPHVQSFDKQGFHTGTPPPFSLPSALGGTGPLNPGGAPGYGPAPFLHILPAHQQPHSQLLHHHLTQDGQGGPSQRSQSSSMQQKTQVTKSSYGGSPYWGN</sequence>
<dbReference type="EMBL" id="JAINUF010000001">
    <property type="protein sequence ID" value="KAJ8380749.1"/>
    <property type="molecule type" value="Genomic_DNA"/>
</dbReference>
<dbReference type="InterPro" id="IPR051833">
    <property type="entry name" value="TC-DDR_regulator"/>
</dbReference>
<protein>
    <recommendedName>
        <fullName evidence="7">Ubiquitin-associated protein 2</fullName>
    </recommendedName>
</protein>
<feature type="region of interest" description="Disordered" evidence="4">
    <location>
        <begin position="324"/>
        <end position="374"/>
    </location>
</feature>
<keyword evidence="6" id="KW-1185">Reference proteome</keyword>
<dbReference type="AlphaFoldDB" id="A0A9Q1GAX1"/>